<gene>
    <name evidence="4" type="ORF">NCS_11261</name>
</gene>
<dbReference type="InterPro" id="IPR009430">
    <property type="entry name" value="GvpL/GvpF"/>
</dbReference>
<dbReference type="OrthoDB" id="130966at2157"/>
<accession>A0A2H1FFD3</accession>
<evidence type="ECO:0000256" key="3">
    <source>
        <dbReference type="ARBA" id="ARBA00035643"/>
    </source>
</evidence>
<evidence type="ECO:0000313" key="4">
    <source>
        <dbReference type="EMBL" id="SMH71454.1"/>
    </source>
</evidence>
<reference evidence="5" key="1">
    <citation type="submission" date="2017-03" db="EMBL/GenBank/DDBJ databases">
        <authorList>
            <person name="Herbold C."/>
        </authorList>
    </citation>
    <scope>NUCLEOTIDE SEQUENCE [LARGE SCALE GENOMIC DNA]</scope>
</reference>
<dbReference type="AlphaFoldDB" id="A0A2H1FFD3"/>
<organism evidence="4 5">
    <name type="scientific">Candidatus Nitrosotalea okcheonensis</name>
    <dbReference type="NCBI Taxonomy" id="1903276"/>
    <lineage>
        <taxon>Archaea</taxon>
        <taxon>Nitrososphaerota</taxon>
        <taxon>Nitrososphaeria</taxon>
        <taxon>Nitrosotaleales</taxon>
        <taxon>Nitrosotaleaceae</taxon>
        <taxon>Nitrosotalea</taxon>
    </lineage>
</organism>
<name>A0A2H1FFD3_9ARCH</name>
<comment type="subcellular location">
    <subcellularLocation>
        <location evidence="2">Gas vesicle</location>
    </subcellularLocation>
</comment>
<keyword evidence="1" id="KW-0304">Gas vesicle</keyword>
<dbReference type="GO" id="GO:0031411">
    <property type="term" value="C:gas vesicle"/>
    <property type="evidence" value="ECO:0007669"/>
    <property type="project" value="UniProtKB-SubCell"/>
</dbReference>
<evidence type="ECO:0000313" key="5">
    <source>
        <dbReference type="Proteomes" id="UP000230607"/>
    </source>
</evidence>
<dbReference type="EMBL" id="LT841358">
    <property type="protein sequence ID" value="SMH71454.1"/>
    <property type="molecule type" value="Genomic_DNA"/>
</dbReference>
<sequence length="243" mass="27864">MVDGKYLYCVKEGSKNHRFSDAGLFGKQAYIITYKDISAVVSNIPFKEMQPDVENLTAHQRVIEESRSLGTTLPVRFGIMFKTDDGVKKMLVKSYADLKSKIVKLRDKDEFGVKIIMDKSDLKKISLIQHDNQDIEKIKKEILLAGEGTSYFLKMKLDEAIKNQTYKKIDQISGQIHNEITKASEDKCLLKSDFDEIILNASYLVDRDQSTKFHQKIDNLKKKYESAGFIFHLSGPWAPYSFC</sequence>
<protein>
    <submittedName>
        <fullName evidence="4">Putative gas vesicle synthesis protein GvpL_GvpF</fullName>
    </submittedName>
</protein>
<dbReference type="GO" id="GO:0031412">
    <property type="term" value="P:gas vesicle organization"/>
    <property type="evidence" value="ECO:0007669"/>
    <property type="project" value="InterPro"/>
</dbReference>
<proteinExistence type="inferred from homology"/>
<dbReference type="PANTHER" id="PTHR36852:SF1">
    <property type="entry name" value="PROTEIN GVPL 2"/>
    <property type="match status" value="1"/>
</dbReference>
<comment type="similarity">
    <text evidence="3">Belongs to the gas vesicle GvpF/GvpL family.</text>
</comment>
<dbReference type="PANTHER" id="PTHR36852">
    <property type="entry name" value="PROTEIN GVPL 2"/>
    <property type="match status" value="1"/>
</dbReference>
<evidence type="ECO:0000256" key="2">
    <source>
        <dbReference type="ARBA" id="ARBA00035108"/>
    </source>
</evidence>
<evidence type="ECO:0000256" key="1">
    <source>
        <dbReference type="ARBA" id="ARBA00022987"/>
    </source>
</evidence>
<keyword evidence="5" id="KW-1185">Reference proteome</keyword>
<dbReference type="Pfam" id="PF06386">
    <property type="entry name" value="GvpL_GvpF"/>
    <property type="match status" value="1"/>
</dbReference>
<dbReference type="RefSeq" id="WP_157927421.1">
    <property type="nucleotide sequence ID" value="NZ_LT841358.1"/>
</dbReference>
<dbReference type="Proteomes" id="UP000230607">
    <property type="component" value="Chromosome 1"/>
</dbReference>